<evidence type="ECO:0000313" key="3">
    <source>
        <dbReference type="Proteomes" id="UP000054725"/>
    </source>
</evidence>
<name>A0A0W0WVR2_9GAMM</name>
<dbReference type="GO" id="GO:0003677">
    <property type="term" value="F:DNA binding"/>
    <property type="evidence" value="ECO:0007669"/>
    <property type="project" value="UniProtKB-KW"/>
</dbReference>
<evidence type="ECO:0000313" key="2">
    <source>
        <dbReference type="EMBL" id="KTD36411.1"/>
    </source>
</evidence>
<dbReference type="OrthoDB" id="5646828at2"/>
<comment type="caution">
    <text evidence="2">The sequence shown here is derived from an EMBL/GenBank/DDBJ whole genome shotgun (WGS) entry which is preliminary data.</text>
</comment>
<dbReference type="Proteomes" id="UP000054725">
    <property type="component" value="Unassembled WGS sequence"/>
</dbReference>
<dbReference type="GO" id="GO:0006355">
    <property type="term" value="P:regulation of DNA-templated transcription"/>
    <property type="evidence" value="ECO:0007669"/>
    <property type="project" value="InterPro"/>
</dbReference>
<sequence>MLKQFHHHPSIRHTTEINHLCEPLTLLDITSFSHLRVFKNNQLTVLCNQSQFLLNYLDKKYYAADPCVNINPESTELGEYLIWDAVDCSGQTAQMLADSAAFDFKHVFTIIKKQANYRDFYHFGTHLSNPAIHQIYINNLDILDQFIRFFNSKINQSKELAHAYDIVLNADQISSQVELNLLQNKQVKRDLILEMLIPKEPFLTANEIKCAELILEGKTAKEIAKILALSYRTIEDRINALKIKYNAKNKADLIVKLVKTGESYLKAKGTINNVLGD</sequence>
<dbReference type="PROSITE" id="PS00622">
    <property type="entry name" value="HTH_LUXR_1"/>
    <property type="match status" value="1"/>
</dbReference>
<dbReference type="SUPFAM" id="SSF46894">
    <property type="entry name" value="C-terminal effector domain of the bipartite response regulators"/>
    <property type="match status" value="1"/>
</dbReference>
<organism evidence="2 3">
    <name type="scientific">Legionella nautarum</name>
    <dbReference type="NCBI Taxonomy" id="45070"/>
    <lineage>
        <taxon>Bacteria</taxon>
        <taxon>Pseudomonadati</taxon>
        <taxon>Pseudomonadota</taxon>
        <taxon>Gammaproteobacteria</taxon>
        <taxon>Legionellales</taxon>
        <taxon>Legionellaceae</taxon>
        <taxon>Legionella</taxon>
    </lineage>
</organism>
<dbReference type="PATRIC" id="fig|45070.6.peg.1463"/>
<dbReference type="Pfam" id="PF00196">
    <property type="entry name" value="GerE"/>
    <property type="match status" value="1"/>
</dbReference>
<dbReference type="SMART" id="SM00421">
    <property type="entry name" value="HTH_LUXR"/>
    <property type="match status" value="1"/>
</dbReference>
<dbReference type="Gene3D" id="1.10.10.10">
    <property type="entry name" value="Winged helix-like DNA-binding domain superfamily/Winged helix DNA-binding domain"/>
    <property type="match status" value="1"/>
</dbReference>
<evidence type="ECO:0000259" key="1">
    <source>
        <dbReference type="PROSITE" id="PS50043"/>
    </source>
</evidence>
<dbReference type="InterPro" id="IPR000792">
    <property type="entry name" value="Tscrpt_reg_LuxR_C"/>
</dbReference>
<proteinExistence type="predicted"/>
<accession>A0A0W0WVR2</accession>
<keyword evidence="3" id="KW-1185">Reference proteome</keyword>
<gene>
    <name evidence="2" type="primary">citB</name>
    <name evidence="2" type="ORF">Lnau_1395</name>
</gene>
<dbReference type="STRING" id="45070.Lnau_1395"/>
<protein>
    <submittedName>
        <fullName evidence="2">Response regulator containing a CheY-like receiver domain and an HTH DNA-binding domain protein</fullName>
    </submittedName>
</protein>
<dbReference type="RefSeq" id="WP_058504413.1">
    <property type="nucleotide sequence ID" value="NZ_CAAAIF010000014.1"/>
</dbReference>
<dbReference type="InterPro" id="IPR036388">
    <property type="entry name" value="WH-like_DNA-bd_sf"/>
</dbReference>
<dbReference type="AlphaFoldDB" id="A0A0W0WVR2"/>
<feature type="domain" description="HTH luxR-type" evidence="1">
    <location>
        <begin position="196"/>
        <end position="261"/>
    </location>
</feature>
<reference evidence="2 3" key="1">
    <citation type="submission" date="2015-11" db="EMBL/GenBank/DDBJ databases">
        <title>Genomic analysis of 38 Legionella species identifies large and diverse effector repertoires.</title>
        <authorList>
            <person name="Burstein D."/>
            <person name="Amaro F."/>
            <person name="Zusman T."/>
            <person name="Lifshitz Z."/>
            <person name="Cohen O."/>
            <person name="Gilbert J.A."/>
            <person name="Pupko T."/>
            <person name="Shuman H.A."/>
            <person name="Segal G."/>
        </authorList>
    </citation>
    <scope>NUCLEOTIDE SEQUENCE [LARGE SCALE GENOMIC DNA]</scope>
    <source>
        <strain evidence="2 3">ATCC 49506</strain>
    </source>
</reference>
<dbReference type="InterPro" id="IPR016032">
    <property type="entry name" value="Sig_transdc_resp-reg_C-effctor"/>
</dbReference>
<keyword evidence="2" id="KW-0238">DNA-binding</keyword>
<dbReference type="CDD" id="cd06170">
    <property type="entry name" value="LuxR_C_like"/>
    <property type="match status" value="1"/>
</dbReference>
<dbReference type="PROSITE" id="PS50043">
    <property type="entry name" value="HTH_LUXR_2"/>
    <property type="match status" value="1"/>
</dbReference>
<dbReference type="EMBL" id="LNYO01000013">
    <property type="protein sequence ID" value="KTD36411.1"/>
    <property type="molecule type" value="Genomic_DNA"/>
</dbReference>